<accession>A0A834WDW6</accession>
<dbReference type="EMBL" id="JAAIUW010000008">
    <property type="protein sequence ID" value="KAF7818992.1"/>
    <property type="molecule type" value="Genomic_DNA"/>
</dbReference>
<evidence type="ECO:0000313" key="2">
    <source>
        <dbReference type="EMBL" id="KAF7818992.1"/>
    </source>
</evidence>
<gene>
    <name evidence="2" type="ORF">G2W53_024447</name>
</gene>
<name>A0A834WDW6_9FABA</name>
<keyword evidence="3" id="KW-1185">Reference proteome</keyword>
<reference evidence="2" key="1">
    <citation type="submission" date="2020-09" db="EMBL/GenBank/DDBJ databases">
        <title>Genome-Enabled Discovery of Anthraquinone Biosynthesis in Senna tora.</title>
        <authorList>
            <person name="Kang S.-H."/>
            <person name="Pandey R.P."/>
            <person name="Lee C.-M."/>
            <person name="Sim J.-S."/>
            <person name="Jeong J.-T."/>
            <person name="Choi B.-S."/>
            <person name="Jung M."/>
            <person name="Ginzburg D."/>
            <person name="Zhao K."/>
            <person name="Won S.Y."/>
            <person name="Oh T.-J."/>
            <person name="Yu Y."/>
            <person name="Kim N.-H."/>
            <person name="Lee O.R."/>
            <person name="Lee T.-H."/>
            <person name="Bashyal P."/>
            <person name="Kim T.-S."/>
            <person name="Lee W.-H."/>
            <person name="Kawkins C."/>
            <person name="Kim C.-K."/>
            <person name="Kim J.S."/>
            <person name="Ahn B.O."/>
            <person name="Rhee S.Y."/>
            <person name="Sohng J.K."/>
        </authorList>
    </citation>
    <scope>NUCLEOTIDE SEQUENCE</scope>
    <source>
        <tissue evidence="2">Leaf</tissue>
    </source>
</reference>
<sequence length="28" mass="3186">MEGAGKDDEDGERRGKSEVRKHIKKEVT</sequence>
<feature type="region of interest" description="Disordered" evidence="1">
    <location>
        <begin position="1"/>
        <end position="28"/>
    </location>
</feature>
<proteinExistence type="predicted"/>
<organism evidence="2 3">
    <name type="scientific">Senna tora</name>
    <dbReference type="NCBI Taxonomy" id="362788"/>
    <lineage>
        <taxon>Eukaryota</taxon>
        <taxon>Viridiplantae</taxon>
        <taxon>Streptophyta</taxon>
        <taxon>Embryophyta</taxon>
        <taxon>Tracheophyta</taxon>
        <taxon>Spermatophyta</taxon>
        <taxon>Magnoliopsida</taxon>
        <taxon>eudicotyledons</taxon>
        <taxon>Gunneridae</taxon>
        <taxon>Pentapetalae</taxon>
        <taxon>rosids</taxon>
        <taxon>fabids</taxon>
        <taxon>Fabales</taxon>
        <taxon>Fabaceae</taxon>
        <taxon>Caesalpinioideae</taxon>
        <taxon>Cassia clade</taxon>
        <taxon>Senna</taxon>
    </lineage>
</organism>
<dbReference type="Proteomes" id="UP000634136">
    <property type="component" value="Unassembled WGS sequence"/>
</dbReference>
<evidence type="ECO:0000256" key="1">
    <source>
        <dbReference type="SAM" id="MobiDB-lite"/>
    </source>
</evidence>
<evidence type="ECO:0000313" key="3">
    <source>
        <dbReference type="Proteomes" id="UP000634136"/>
    </source>
</evidence>
<comment type="caution">
    <text evidence="2">The sequence shown here is derived from an EMBL/GenBank/DDBJ whole genome shotgun (WGS) entry which is preliminary data.</text>
</comment>
<dbReference type="AlphaFoldDB" id="A0A834WDW6"/>
<protein>
    <submittedName>
        <fullName evidence="2">Uncharacterized protein</fullName>
    </submittedName>
</protein>